<dbReference type="RefSeq" id="WP_381737480.1">
    <property type="nucleotide sequence ID" value="NZ_JBHSDP010000008.1"/>
</dbReference>
<evidence type="ECO:0000313" key="2">
    <source>
        <dbReference type="EMBL" id="MFC4327623.1"/>
    </source>
</evidence>
<comment type="caution">
    <text evidence="2">The sequence shown here is derived from an EMBL/GenBank/DDBJ whole genome shotgun (WGS) entry which is preliminary data.</text>
</comment>
<protein>
    <recommendedName>
        <fullName evidence="4">Protein kilB</fullName>
    </recommendedName>
</protein>
<name>A0ABV8TAJ7_9ACTN</name>
<keyword evidence="1" id="KW-1133">Transmembrane helix</keyword>
<feature type="transmembrane region" description="Helical" evidence="1">
    <location>
        <begin position="6"/>
        <end position="28"/>
    </location>
</feature>
<accession>A0ABV8TAJ7</accession>
<dbReference type="EMBL" id="JBHSDP010000008">
    <property type="protein sequence ID" value="MFC4327623.1"/>
    <property type="molecule type" value="Genomic_DNA"/>
</dbReference>
<gene>
    <name evidence="2" type="ORF">ACFPC0_07230</name>
</gene>
<sequence>MDSKIWAAVIGGAATLVVYIAGLVTSHLKDSATCRSMATSNARAAVQDLLRAALDTKAALAVWEARWRDKSSITVALGRSVAQLLAGYRDDRIFHGAADGLGSAMAWRRASDAAEEALVTGPLSRMAAAAAQVAMLDDAELREASTAVTDALGKLVAAYGEGPKSRGRAEADRAVDEAVGQLSAAARAFKGRPARRPLTK</sequence>
<keyword evidence="1" id="KW-0472">Membrane</keyword>
<organism evidence="2 3">
    <name type="scientific">Streptomyces andamanensis</name>
    <dbReference type="NCBI Taxonomy" id="1565035"/>
    <lineage>
        <taxon>Bacteria</taxon>
        <taxon>Bacillati</taxon>
        <taxon>Actinomycetota</taxon>
        <taxon>Actinomycetes</taxon>
        <taxon>Kitasatosporales</taxon>
        <taxon>Streptomycetaceae</taxon>
        <taxon>Streptomyces</taxon>
    </lineage>
</organism>
<evidence type="ECO:0008006" key="4">
    <source>
        <dbReference type="Google" id="ProtNLM"/>
    </source>
</evidence>
<evidence type="ECO:0000313" key="3">
    <source>
        <dbReference type="Proteomes" id="UP001595824"/>
    </source>
</evidence>
<keyword evidence="1" id="KW-0812">Transmembrane</keyword>
<reference evidence="3" key="1">
    <citation type="journal article" date="2019" name="Int. J. Syst. Evol. Microbiol.">
        <title>The Global Catalogue of Microorganisms (GCM) 10K type strain sequencing project: providing services to taxonomists for standard genome sequencing and annotation.</title>
        <authorList>
            <consortium name="The Broad Institute Genomics Platform"/>
            <consortium name="The Broad Institute Genome Sequencing Center for Infectious Disease"/>
            <person name="Wu L."/>
            <person name="Ma J."/>
        </authorList>
    </citation>
    <scope>NUCLEOTIDE SEQUENCE [LARGE SCALE GENOMIC DNA]</scope>
    <source>
        <strain evidence="3">PCU 347</strain>
    </source>
</reference>
<dbReference type="Proteomes" id="UP001595824">
    <property type="component" value="Unassembled WGS sequence"/>
</dbReference>
<keyword evidence="3" id="KW-1185">Reference proteome</keyword>
<proteinExistence type="predicted"/>
<evidence type="ECO:0000256" key="1">
    <source>
        <dbReference type="SAM" id="Phobius"/>
    </source>
</evidence>